<proteinExistence type="predicted"/>
<protein>
    <submittedName>
        <fullName evidence="1">Uncharacterized protein</fullName>
    </submittedName>
</protein>
<dbReference type="AlphaFoldDB" id="E4Z1Q1"/>
<feature type="non-terminal residue" evidence="1">
    <location>
        <position position="1"/>
    </location>
</feature>
<dbReference type="EMBL" id="FN656541">
    <property type="protein sequence ID" value="CBY41629.1"/>
    <property type="molecule type" value="Genomic_DNA"/>
</dbReference>
<evidence type="ECO:0000313" key="1">
    <source>
        <dbReference type="EMBL" id="CBY41629.1"/>
    </source>
</evidence>
<gene>
    <name evidence="1" type="ORF">GSOID_T00023713001</name>
</gene>
<sequence>QLLTDEEVLTKETNLCILCTKSSVSWSPLIKYKLRNIFWMSTQLSIRSERPFTAGAMAVMRLRMFSDTTLKILLNVELR</sequence>
<name>E4Z1Q1_OIKDI</name>
<reference evidence="1" key="1">
    <citation type="journal article" date="2010" name="Science">
        <title>Plasticity of animal genome architecture unmasked by rapid evolution of a pelagic tunicate.</title>
        <authorList>
            <person name="Denoeud F."/>
            <person name="Henriet S."/>
            <person name="Mungpakdee S."/>
            <person name="Aury J.M."/>
            <person name="Da Silva C."/>
            <person name="Brinkmann H."/>
            <person name="Mikhaleva J."/>
            <person name="Olsen L.C."/>
            <person name="Jubin C."/>
            <person name="Canestro C."/>
            <person name="Bouquet J.M."/>
            <person name="Danks G."/>
            <person name="Poulain J."/>
            <person name="Campsteijn C."/>
            <person name="Adamski M."/>
            <person name="Cross I."/>
            <person name="Yadetie F."/>
            <person name="Muffato M."/>
            <person name="Louis A."/>
            <person name="Butcher S."/>
            <person name="Tsagkogeorga G."/>
            <person name="Konrad A."/>
            <person name="Singh S."/>
            <person name="Jensen M.F."/>
            <person name="Cong E.H."/>
            <person name="Eikeseth-Otteraa H."/>
            <person name="Noel B."/>
            <person name="Anthouard V."/>
            <person name="Porcel B.M."/>
            <person name="Kachouri-Lafond R."/>
            <person name="Nishino A."/>
            <person name="Ugolini M."/>
            <person name="Chourrout P."/>
            <person name="Nishida H."/>
            <person name="Aasland R."/>
            <person name="Huzurbazar S."/>
            <person name="Westhof E."/>
            <person name="Delsuc F."/>
            <person name="Lehrach H."/>
            <person name="Reinhardt R."/>
            <person name="Weissenbach J."/>
            <person name="Roy S.W."/>
            <person name="Artiguenave F."/>
            <person name="Postlethwait J.H."/>
            <person name="Manak J.R."/>
            <person name="Thompson E.M."/>
            <person name="Jaillon O."/>
            <person name="Du Pasquier L."/>
            <person name="Boudinot P."/>
            <person name="Liberles D.A."/>
            <person name="Volff J.N."/>
            <person name="Philippe H."/>
            <person name="Lenhard B."/>
            <person name="Roest Crollius H."/>
            <person name="Wincker P."/>
            <person name="Chourrout D."/>
        </authorList>
    </citation>
    <scope>NUCLEOTIDE SEQUENCE [LARGE SCALE GENOMIC DNA]</scope>
</reference>
<dbReference type="Proteomes" id="UP000011014">
    <property type="component" value="Unassembled WGS sequence"/>
</dbReference>
<organism evidence="1">
    <name type="scientific">Oikopleura dioica</name>
    <name type="common">Tunicate</name>
    <dbReference type="NCBI Taxonomy" id="34765"/>
    <lineage>
        <taxon>Eukaryota</taxon>
        <taxon>Metazoa</taxon>
        <taxon>Chordata</taxon>
        <taxon>Tunicata</taxon>
        <taxon>Appendicularia</taxon>
        <taxon>Copelata</taxon>
        <taxon>Oikopleuridae</taxon>
        <taxon>Oikopleura</taxon>
    </lineage>
</organism>
<accession>E4Z1Q1</accession>